<protein>
    <submittedName>
        <fullName evidence="5">Site-specific DNA-methyltransferase</fullName>
    </submittedName>
</protein>
<dbReference type="PRINTS" id="PR00508">
    <property type="entry name" value="S21N4MTFRASE"/>
</dbReference>
<dbReference type="GO" id="GO:0003677">
    <property type="term" value="F:DNA binding"/>
    <property type="evidence" value="ECO:0007669"/>
    <property type="project" value="InterPro"/>
</dbReference>
<name>A0A365TIJ8_9GAMM</name>
<reference evidence="6" key="1">
    <citation type="submission" date="2018-06" db="EMBL/GenBank/DDBJ databases">
        <title>Whole genome sequencing of four bacterial strains from South Shetland trench revealing bio-synthetic gene clusters.</title>
        <authorList>
            <person name="Abdel-Mageed W.M."/>
            <person name="Lehri B."/>
            <person name="Jarmusch S."/>
            <person name="Miranda K."/>
            <person name="Goodfellow M."/>
            <person name="Jaspars M."/>
            <person name="Karlyshev A.V."/>
        </authorList>
    </citation>
    <scope>NUCLEOTIDE SEQUENCE [LARGE SCALE GENOMIC DNA]</scope>
    <source>
        <strain evidence="6">SST4</strain>
    </source>
</reference>
<dbReference type="AlphaFoldDB" id="A0A365TIJ8"/>
<dbReference type="GO" id="GO:0008170">
    <property type="term" value="F:N-methyltransferase activity"/>
    <property type="evidence" value="ECO:0007669"/>
    <property type="project" value="InterPro"/>
</dbReference>
<evidence type="ECO:0000313" key="6">
    <source>
        <dbReference type="Proteomes" id="UP000252204"/>
    </source>
</evidence>
<organism evidence="5 6">
    <name type="scientific">Vreelandella sulfidaeris</name>
    <dbReference type="NCBI Taxonomy" id="115553"/>
    <lineage>
        <taxon>Bacteria</taxon>
        <taxon>Pseudomonadati</taxon>
        <taxon>Pseudomonadota</taxon>
        <taxon>Gammaproteobacteria</taxon>
        <taxon>Oceanospirillales</taxon>
        <taxon>Halomonadaceae</taxon>
        <taxon>Vreelandella</taxon>
    </lineage>
</organism>
<dbReference type="RefSeq" id="WP_113271074.1">
    <property type="nucleotide sequence ID" value="NZ_QNTU01000018.1"/>
</dbReference>
<keyword evidence="2 5" id="KW-0489">Methyltransferase</keyword>
<evidence type="ECO:0000259" key="4">
    <source>
        <dbReference type="Pfam" id="PF01555"/>
    </source>
</evidence>
<accession>A0A365TIJ8</accession>
<sequence length="510" mass="58014">MPILRWLTRDEDVRGAEKVPYRLMEEAPELGYGDQNSGNMLIQGDNLDALKALLPYYAGQVKCIYIDPPYNTGSAFEHYDDNLEHSKWLAMMWPRLELLRELLAEDGSIWVSIDDKEGHYLKVIMDEIFGRKNFITNVIWRKNYSPKSSARHFSEDHDYIVIYAKEADRFVPNLMPRTEKQNKAYKNLDNDPRGPWKTSDLSARNPYSQGRYPITTPSGRLIEGPPGGNYWRVSKENLEKLDHDNRIWWGKKGDAIPQIKRFLTEVKQGIVPQTLWSYDEVGHTQEAKKEILALFKKDVFITPKPERLIERILHIGTHPDDLVLDSFLGSATTTAVAQKMGRRYIGIEMGEHAVTHCIPRLKKVVDGEQGGISEAQNWQGGGGFRFYRLGPPVFTEDGQIQPDIKFPVLAAHIWFTETGTSWAKQNDQTPFLGNHDGHGYALLYNGILGDKAAANGNVLTRKTLAVIRAAQGDFEGPMTIYGERTMLSEATLDAEQIEFKQTPYDVKART</sequence>
<dbReference type="PROSITE" id="PS00092">
    <property type="entry name" value="N6_MTASE"/>
    <property type="match status" value="1"/>
</dbReference>
<dbReference type="OrthoDB" id="9816043at2"/>
<dbReference type="Gene3D" id="3.40.50.150">
    <property type="entry name" value="Vaccinia Virus protein VP39"/>
    <property type="match status" value="1"/>
</dbReference>
<feature type="domain" description="DNA methylase N-4/N-6" evidence="4">
    <location>
        <begin position="61"/>
        <end position="355"/>
    </location>
</feature>
<keyword evidence="3 5" id="KW-0808">Transferase</keyword>
<evidence type="ECO:0000256" key="3">
    <source>
        <dbReference type="ARBA" id="ARBA00022679"/>
    </source>
</evidence>
<keyword evidence="6" id="KW-1185">Reference proteome</keyword>
<dbReference type="Pfam" id="PF01555">
    <property type="entry name" value="N6_N4_Mtase"/>
    <property type="match status" value="1"/>
</dbReference>
<dbReference type="InterPro" id="IPR002941">
    <property type="entry name" value="DNA_methylase_N4/N6"/>
</dbReference>
<dbReference type="InterPro" id="IPR001091">
    <property type="entry name" value="RM_Methyltransferase"/>
</dbReference>
<evidence type="ECO:0000256" key="1">
    <source>
        <dbReference type="ARBA" id="ARBA00006594"/>
    </source>
</evidence>
<comment type="similarity">
    <text evidence="1">Belongs to the N(4)/N(6)-methyltransferase family.</text>
</comment>
<evidence type="ECO:0000256" key="2">
    <source>
        <dbReference type="ARBA" id="ARBA00022603"/>
    </source>
</evidence>
<dbReference type="EMBL" id="QNTU01000018">
    <property type="protein sequence ID" value="RBI65400.1"/>
    <property type="molecule type" value="Genomic_DNA"/>
</dbReference>
<gene>
    <name evidence="5" type="ORF">DQ400_18125</name>
</gene>
<dbReference type="Proteomes" id="UP000252204">
    <property type="component" value="Unassembled WGS sequence"/>
</dbReference>
<dbReference type="SUPFAM" id="SSF53335">
    <property type="entry name" value="S-adenosyl-L-methionine-dependent methyltransferases"/>
    <property type="match status" value="1"/>
</dbReference>
<dbReference type="GO" id="GO:0032259">
    <property type="term" value="P:methylation"/>
    <property type="evidence" value="ECO:0007669"/>
    <property type="project" value="UniProtKB-KW"/>
</dbReference>
<dbReference type="InterPro" id="IPR002052">
    <property type="entry name" value="DNA_methylase_N6_adenine_CS"/>
</dbReference>
<proteinExistence type="inferred from homology"/>
<comment type="caution">
    <text evidence="5">The sequence shown here is derived from an EMBL/GenBank/DDBJ whole genome shotgun (WGS) entry which is preliminary data.</text>
</comment>
<dbReference type="InterPro" id="IPR029063">
    <property type="entry name" value="SAM-dependent_MTases_sf"/>
</dbReference>
<evidence type="ECO:0000313" key="5">
    <source>
        <dbReference type="EMBL" id="RBI65400.1"/>
    </source>
</evidence>